<proteinExistence type="predicted"/>
<feature type="compositionally biased region" description="Low complexity" evidence="1">
    <location>
        <begin position="84"/>
        <end position="111"/>
    </location>
</feature>
<keyword evidence="2" id="KW-0472">Membrane</keyword>
<evidence type="ECO:0000256" key="1">
    <source>
        <dbReference type="SAM" id="MobiDB-lite"/>
    </source>
</evidence>
<keyword evidence="2" id="KW-0812">Transmembrane</keyword>
<keyword evidence="2" id="KW-1133">Transmembrane helix</keyword>
<protein>
    <submittedName>
        <fullName evidence="4">WGxxGxxG family protein</fullName>
    </submittedName>
</protein>
<gene>
    <name evidence="4" type="ORF">ACFS2C_08310</name>
</gene>
<evidence type="ECO:0000256" key="2">
    <source>
        <dbReference type="SAM" id="Phobius"/>
    </source>
</evidence>
<dbReference type="RefSeq" id="WP_377478322.1">
    <property type="nucleotide sequence ID" value="NZ_JBHUNT010000001.1"/>
</dbReference>
<comment type="caution">
    <text evidence="4">The sequence shown here is derived from an EMBL/GenBank/DDBJ whole genome shotgun (WGS) entry which is preliminary data.</text>
</comment>
<accession>A0ABW5W616</accession>
<keyword evidence="5" id="KW-1185">Reference proteome</keyword>
<feature type="chain" id="PRO_5047502841" evidence="3">
    <location>
        <begin position="29"/>
        <end position="140"/>
    </location>
</feature>
<sequence length="140" mass="14232">MVTRTRQWLAAIAAGAALPLVSVTVADAGSAAEQDTRPAAAQQQLPNGERQVEDDDNAGLWGLLGLLGLAGLAGLARRRPTPQQPSVASAPPVARQAAGAAPQPAAGAPRPGTHLVHTAPTDRTAAPREAGARPRHSREA</sequence>
<feature type="signal peptide" evidence="3">
    <location>
        <begin position="1"/>
        <end position="28"/>
    </location>
</feature>
<keyword evidence="3" id="KW-0732">Signal</keyword>
<name>A0ABW5W616_9PSEU</name>
<feature type="region of interest" description="Disordered" evidence="1">
    <location>
        <begin position="77"/>
        <end position="140"/>
    </location>
</feature>
<feature type="transmembrane region" description="Helical" evidence="2">
    <location>
        <begin position="58"/>
        <end position="76"/>
    </location>
</feature>
<dbReference type="EMBL" id="JBHUOF010000007">
    <property type="protein sequence ID" value="MFD2799392.1"/>
    <property type="molecule type" value="Genomic_DNA"/>
</dbReference>
<evidence type="ECO:0000256" key="3">
    <source>
        <dbReference type="SAM" id="SignalP"/>
    </source>
</evidence>
<dbReference type="NCBIfam" id="NF041742">
    <property type="entry name" value="WGxxGxxG_fam"/>
    <property type="match status" value="1"/>
</dbReference>
<organism evidence="4 5">
    <name type="scientific">Prauserella oleivorans</name>
    <dbReference type="NCBI Taxonomy" id="1478153"/>
    <lineage>
        <taxon>Bacteria</taxon>
        <taxon>Bacillati</taxon>
        <taxon>Actinomycetota</taxon>
        <taxon>Actinomycetes</taxon>
        <taxon>Pseudonocardiales</taxon>
        <taxon>Pseudonocardiaceae</taxon>
        <taxon>Prauserella</taxon>
    </lineage>
</organism>
<evidence type="ECO:0000313" key="4">
    <source>
        <dbReference type="EMBL" id="MFD2799392.1"/>
    </source>
</evidence>
<feature type="region of interest" description="Disordered" evidence="1">
    <location>
        <begin position="30"/>
        <end position="56"/>
    </location>
</feature>
<reference evidence="5" key="1">
    <citation type="journal article" date="2019" name="Int. J. Syst. Evol. Microbiol.">
        <title>The Global Catalogue of Microorganisms (GCM) 10K type strain sequencing project: providing services to taxonomists for standard genome sequencing and annotation.</title>
        <authorList>
            <consortium name="The Broad Institute Genomics Platform"/>
            <consortium name="The Broad Institute Genome Sequencing Center for Infectious Disease"/>
            <person name="Wu L."/>
            <person name="Ma J."/>
        </authorList>
    </citation>
    <scope>NUCLEOTIDE SEQUENCE [LARGE SCALE GENOMIC DNA]</scope>
    <source>
        <strain evidence="5">IBRC-M 10906</strain>
    </source>
</reference>
<evidence type="ECO:0000313" key="5">
    <source>
        <dbReference type="Proteomes" id="UP001597478"/>
    </source>
</evidence>
<dbReference type="Proteomes" id="UP001597478">
    <property type="component" value="Unassembled WGS sequence"/>
</dbReference>